<feature type="signal peptide" evidence="1">
    <location>
        <begin position="1"/>
        <end position="23"/>
    </location>
</feature>
<gene>
    <name evidence="2" type="ORF">L484_014976</name>
</gene>
<organism evidence="2 3">
    <name type="scientific">Morus notabilis</name>
    <dbReference type="NCBI Taxonomy" id="981085"/>
    <lineage>
        <taxon>Eukaryota</taxon>
        <taxon>Viridiplantae</taxon>
        <taxon>Streptophyta</taxon>
        <taxon>Embryophyta</taxon>
        <taxon>Tracheophyta</taxon>
        <taxon>Spermatophyta</taxon>
        <taxon>Magnoliopsida</taxon>
        <taxon>eudicotyledons</taxon>
        <taxon>Gunneridae</taxon>
        <taxon>Pentapetalae</taxon>
        <taxon>rosids</taxon>
        <taxon>fabids</taxon>
        <taxon>Rosales</taxon>
        <taxon>Moraceae</taxon>
        <taxon>Moreae</taxon>
        <taxon>Morus</taxon>
    </lineage>
</organism>
<dbReference type="InterPro" id="IPR036249">
    <property type="entry name" value="Thioredoxin-like_sf"/>
</dbReference>
<keyword evidence="1" id="KW-0732">Signal</keyword>
<protein>
    <recommendedName>
        <fullName evidence="4">Thioredoxin domain-containing protein</fullName>
    </recommendedName>
</protein>
<proteinExistence type="predicted"/>
<dbReference type="AlphaFoldDB" id="W9SAD2"/>
<reference evidence="3" key="1">
    <citation type="submission" date="2013-01" db="EMBL/GenBank/DDBJ databases">
        <title>Draft Genome Sequence of a Mulberry Tree, Morus notabilis C.K. Schneid.</title>
        <authorList>
            <person name="He N."/>
            <person name="Zhao S."/>
        </authorList>
    </citation>
    <scope>NUCLEOTIDE SEQUENCE</scope>
</reference>
<name>W9SAD2_9ROSA</name>
<dbReference type="PANTHER" id="PTHR31984:SF12">
    <property type="entry name" value="THIOREDOXIN DOMAIN-CONTAINING PROTEIN"/>
    <property type="match status" value="1"/>
</dbReference>
<dbReference type="SUPFAM" id="SSF52833">
    <property type="entry name" value="Thioredoxin-like"/>
    <property type="match status" value="1"/>
</dbReference>
<dbReference type="EMBL" id="KE346319">
    <property type="protein sequence ID" value="EXC33097.1"/>
    <property type="molecule type" value="Genomic_DNA"/>
</dbReference>
<dbReference type="eggNOG" id="ENOG502QUXX">
    <property type="taxonomic scope" value="Eukaryota"/>
</dbReference>
<dbReference type="InterPro" id="IPR003774">
    <property type="entry name" value="AlgH-like"/>
</dbReference>
<evidence type="ECO:0008006" key="4">
    <source>
        <dbReference type="Google" id="ProtNLM"/>
    </source>
</evidence>
<dbReference type="Pfam" id="PF02622">
    <property type="entry name" value="DUF179"/>
    <property type="match status" value="1"/>
</dbReference>
<dbReference type="SUPFAM" id="SSF143456">
    <property type="entry name" value="VC0467-like"/>
    <property type="match status" value="1"/>
</dbReference>
<dbReference type="PANTHER" id="PTHR31984">
    <property type="entry name" value="TRANSPORTER, PUTATIVE (DUF179)-RELATED"/>
    <property type="match status" value="1"/>
</dbReference>
<accession>W9SAD2</accession>
<sequence>MKPEFVLLVCCCICLAASPAVRSQSDGVVGEWQLLTKLNFSSQIRLHPHILLIVTLPWSGESRSLMREVSSFVTNRHEEFSSLKLMFMYRNREKMLADAIGAMANEITILYYHHSISYKYRGRLRAQNILFSIYPQMSVFPEELPLKSLSTPAELKTFLDSTDKAFLVLEFCGWTPKLLAKGKKNVTVNGFGGQGYLLGTDFHGVTNRRLTSKGKNIQKGVENAKVMCDIGNGFDRVPWHVDFNSVNDSSFEETDNVTPDVLSSCTSEEYQRFDSFLSKFMTLAKDFFLPSERYRYGLVSERSLLSTLGIGESSSWLAVLHFAGCPSCLKIIEKEDDLNDVLQMENPVISELEGDGNALEPVLLADRPSILLFVDRLSYSVETRSKSKEALDAFRKLALHIYNSYELGEQNGNMTEILFQDYQAFRSTSGPPKLKLSPTAQLIKFKEKMSTITIVNEGKRVTLDQISSDLEDSTLHEILAYVLKKKKEAKLSSLAKDLGFQLLSDDIDIKLVNRLPSQTETQSDSVSPKASQEDLVSRDVDLDQDPSLHGASVSYEELPATSEIIDDQLKSQYDVEKIEYVDRSIQSFAESEQFASNHELDIAGAVKVKETSSLQEDKSEDQQLQFPGLKGSFLFSDGNYRLLQALTGGSKIPGLVIVDPIVEQHYVFSGKNDLSYSSMADFFTRFLNGSLLPYKQSESVLQNPEEALQPPFVNVDFHEADSIPRVTSSSFSEMVLGSNQSDSDAWYKDVLVLFSNRWCGFCQRMELIVRELYRATRGYISTIKSGSANVETMFHGVLHVAENLKDVKLKLPLIYLLDCTLNDCSLILRSINQTEVYPALMLFPAEKKNSLPYEGHMEVTDVIKFVADHGSNSHHLVHEKGILWSVDRKEKRKQNSYGTASLTDNHYEVDSTRDRLHEVLLANQTPKRVVKHNKLKSHKSKGSHGSASQVVAGSILIATDKLLNTEPFGKSKILLVKADKSSGFLGLIINKHVRWDALDELEEGLQMLTEAPLSFGGPLVQRGMILVALTRRAMEDQYPQVLPGIYYLDQSATYRTIGELKSGNQSITDYWFFLGYSSWGWEQLFDEIAERAWNISDDSMTHFAWP</sequence>
<keyword evidence="3" id="KW-1185">Reference proteome</keyword>
<dbReference type="Gene3D" id="3.40.30.10">
    <property type="entry name" value="Glutaredoxin"/>
    <property type="match status" value="1"/>
</dbReference>
<evidence type="ECO:0000313" key="3">
    <source>
        <dbReference type="Proteomes" id="UP000030645"/>
    </source>
</evidence>
<evidence type="ECO:0000256" key="1">
    <source>
        <dbReference type="SAM" id="SignalP"/>
    </source>
</evidence>
<feature type="chain" id="PRO_5004929292" description="Thioredoxin domain-containing protein" evidence="1">
    <location>
        <begin position="24"/>
        <end position="1106"/>
    </location>
</feature>
<evidence type="ECO:0000313" key="2">
    <source>
        <dbReference type="EMBL" id="EXC33097.1"/>
    </source>
</evidence>
<dbReference type="Gene3D" id="3.40.1740.10">
    <property type="entry name" value="VC0467-like"/>
    <property type="match status" value="1"/>
</dbReference>
<dbReference type="Proteomes" id="UP000030645">
    <property type="component" value="Unassembled WGS sequence"/>
</dbReference>
<dbReference type="STRING" id="981085.W9SAD2"/>